<keyword evidence="6 12" id="KW-1003">Cell membrane</keyword>
<dbReference type="Proteomes" id="UP000243900">
    <property type="component" value="Unassembled WGS sequence"/>
</dbReference>
<dbReference type="EMBL" id="PTQZ01000194">
    <property type="protein sequence ID" value="PQA37063.1"/>
    <property type="molecule type" value="Genomic_DNA"/>
</dbReference>
<dbReference type="PRINTS" id="PR01414">
    <property type="entry name" value="CCMBBIOGNSIS"/>
</dbReference>
<keyword evidence="9 12" id="KW-0201">Cytochrome c-type biogenesis</keyword>
<feature type="transmembrane region" description="Helical" evidence="13">
    <location>
        <begin position="85"/>
        <end position="106"/>
    </location>
</feature>
<dbReference type="InterPro" id="IPR003544">
    <property type="entry name" value="Cyt_c_biogenesis_CcmB"/>
</dbReference>
<dbReference type="AlphaFoldDB" id="A0A2P6ARG6"/>
<organism evidence="14 15">
    <name type="scientific">Amnimonas aquatica</name>
    <dbReference type="NCBI Taxonomy" id="2094561"/>
    <lineage>
        <taxon>Bacteria</taxon>
        <taxon>Pseudomonadati</taxon>
        <taxon>Pseudomonadota</taxon>
        <taxon>Gammaproteobacteria</taxon>
        <taxon>Moraxellales</taxon>
        <taxon>Moraxellaceae</taxon>
        <taxon>Amnimonas</taxon>
    </lineage>
</organism>
<dbReference type="RefSeq" id="WP_105192895.1">
    <property type="nucleotide sequence ID" value="NZ_PTQZ01000194.1"/>
</dbReference>
<evidence type="ECO:0000256" key="13">
    <source>
        <dbReference type="SAM" id="Phobius"/>
    </source>
</evidence>
<feature type="transmembrane region" description="Helical" evidence="13">
    <location>
        <begin position="21"/>
        <end position="40"/>
    </location>
</feature>
<comment type="subcellular location">
    <subcellularLocation>
        <location evidence="2">Cell inner membrane</location>
        <topology evidence="2">Multi-pass membrane protein</topology>
    </subcellularLocation>
</comment>
<evidence type="ECO:0000256" key="10">
    <source>
        <dbReference type="ARBA" id="ARBA00022989"/>
    </source>
</evidence>
<dbReference type="GO" id="GO:1903607">
    <property type="term" value="P:cytochrome c biosynthetic process"/>
    <property type="evidence" value="ECO:0007669"/>
    <property type="project" value="TreeGrafter"/>
</dbReference>
<evidence type="ECO:0000256" key="2">
    <source>
        <dbReference type="ARBA" id="ARBA00004429"/>
    </source>
</evidence>
<evidence type="ECO:0000256" key="5">
    <source>
        <dbReference type="ARBA" id="ARBA00022448"/>
    </source>
</evidence>
<dbReference type="Pfam" id="PF03379">
    <property type="entry name" value="CcmB"/>
    <property type="match status" value="1"/>
</dbReference>
<gene>
    <name evidence="14" type="primary">ccmB</name>
    <name evidence="14" type="ORF">C5O18_07675</name>
</gene>
<feature type="transmembrane region" description="Helical" evidence="13">
    <location>
        <begin position="162"/>
        <end position="183"/>
    </location>
</feature>
<keyword evidence="15" id="KW-1185">Reference proteome</keyword>
<keyword evidence="5 12" id="KW-0813">Transport</keyword>
<evidence type="ECO:0000256" key="12">
    <source>
        <dbReference type="PIRNR" id="PIRNR002764"/>
    </source>
</evidence>
<dbReference type="PANTHER" id="PTHR30070">
    <property type="entry name" value="HEME EXPORTER PROTEIN B"/>
    <property type="match status" value="1"/>
</dbReference>
<dbReference type="NCBIfam" id="TIGR01190">
    <property type="entry name" value="ccmB"/>
    <property type="match status" value="1"/>
</dbReference>
<keyword evidence="10 13" id="KW-1133">Transmembrane helix</keyword>
<comment type="caution">
    <text evidence="14">The sequence shown here is derived from an EMBL/GenBank/DDBJ whole genome shotgun (WGS) entry which is preliminary data.</text>
</comment>
<evidence type="ECO:0000256" key="11">
    <source>
        <dbReference type="ARBA" id="ARBA00023136"/>
    </source>
</evidence>
<accession>A0A2P6ARG6</accession>
<feature type="transmembrane region" description="Helical" evidence="13">
    <location>
        <begin position="195"/>
        <end position="218"/>
    </location>
</feature>
<evidence type="ECO:0000256" key="8">
    <source>
        <dbReference type="ARBA" id="ARBA00022692"/>
    </source>
</evidence>
<dbReference type="PANTHER" id="PTHR30070:SF1">
    <property type="entry name" value="CYTOCHROME C BIOGENESIS B-RELATED"/>
    <property type="match status" value="1"/>
</dbReference>
<keyword evidence="7 12" id="KW-0997">Cell inner membrane</keyword>
<evidence type="ECO:0000313" key="15">
    <source>
        <dbReference type="Proteomes" id="UP000243900"/>
    </source>
</evidence>
<dbReference type="InterPro" id="IPR026031">
    <property type="entry name" value="Cyt_c_CcmB_bac"/>
</dbReference>
<sequence>MMLRAAWQLLRRDLRLGLRQSGDWLNPLVFFLMVIALVPLAVSPEPARLRELAGGIIWIAALLAVLLAMDGLFRGDHEDGTLEQLLLSPAPLPLLVLAKVLAHWLQTGLSLTVLAPLAAVLLNLPGSAIGVLCATLLIGTLTLSLISAIGAALTVGLRRGGVLVPLITLPLHIPVLIFATSAVRSAVLGLPVDGHLALLAAFLVLALMLAPLAAAAALRLAGGGR</sequence>
<evidence type="ECO:0000256" key="7">
    <source>
        <dbReference type="ARBA" id="ARBA00022519"/>
    </source>
</evidence>
<evidence type="ECO:0000256" key="1">
    <source>
        <dbReference type="ARBA" id="ARBA00002442"/>
    </source>
</evidence>
<comment type="function">
    <text evidence="1 12">Required for the export of heme to the periplasm for the biogenesis of c-type cytochromes.</text>
</comment>
<comment type="similarity">
    <text evidence="3 12">Belongs to the CcmB/CycW/HelB family.</text>
</comment>
<feature type="transmembrane region" description="Helical" evidence="13">
    <location>
        <begin position="52"/>
        <end position="73"/>
    </location>
</feature>
<dbReference type="GO" id="GO:0005886">
    <property type="term" value="C:plasma membrane"/>
    <property type="evidence" value="ECO:0007669"/>
    <property type="project" value="UniProtKB-SubCell"/>
</dbReference>
<protein>
    <recommendedName>
        <fullName evidence="4 12">Heme exporter protein B</fullName>
    </recommendedName>
</protein>
<name>A0A2P6ARG6_9GAMM</name>
<evidence type="ECO:0000256" key="9">
    <source>
        <dbReference type="ARBA" id="ARBA00022748"/>
    </source>
</evidence>
<dbReference type="GO" id="GO:0017004">
    <property type="term" value="P:cytochrome complex assembly"/>
    <property type="evidence" value="ECO:0007669"/>
    <property type="project" value="UniProtKB-KW"/>
</dbReference>
<dbReference type="GO" id="GO:0015232">
    <property type="term" value="F:heme transmembrane transporter activity"/>
    <property type="evidence" value="ECO:0007669"/>
    <property type="project" value="InterPro"/>
</dbReference>
<keyword evidence="8 13" id="KW-0812">Transmembrane</keyword>
<dbReference type="OrthoDB" id="9799895at2"/>
<reference evidence="15" key="1">
    <citation type="submission" date="2018-02" db="EMBL/GenBank/DDBJ databases">
        <title>Genome sequencing of Solimonas sp. HR-BB.</title>
        <authorList>
            <person name="Lee Y."/>
            <person name="Jeon C.O."/>
        </authorList>
    </citation>
    <scope>NUCLEOTIDE SEQUENCE [LARGE SCALE GENOMIC DNA]</scope>
    <source>
        <strain evidence="15">HR-E</strain>
    </source>
</reference>
<keyword evidence="11 12" id="KW-0472">Membrane</keyword>
<proteinExistence type="inferred from homology"/>
<feature type="transmembrane region" description="Helical" evidence="13">
    <location>
        <begin position="126"/>
        <end position="155"/>
    </location>
</feature>
<dbReference type="PIRSF" id="PIRSF002764">
    <property type="entry name" value="CcmB"/>
    <property type="match status" value="1"/>
</dbReference>
<evidence type="ECO:0000256" key="6">
    <source>
        <dbReference type="ARBA" id="ARBA00022475"/>
    </source>
</evidence>
<evidence type="ECO:0000256" key="4">
    <source>
        <dbReference type="ARBA" id="ARBA00016452"/>
    </source>
</evidence>
<evidence type="ECO:0000313" key="14">
    <source>
        <dbReference type="EMBL" id="PQA37063.1"/>
    </source>
</evidence>
<evidence type="ECO:0000256" key="3">
    <source>
        <dbReference type="ARBA" id="ARBA00010544"/>
    </source>
</evidence>